<keyword evidence="2" id="KW-1185">Reference proteome</keyword>
<reference evidence="1 2" key="1">
    <citation type="submission" date="2018-03" db="EMBL/GenBank/DDBJ databases">
        <title>Genomic Encyclopedia of Archaeal and Bacterial Type Strains, Phase II (KMG-II): from individual species to whole genera.</title>
        <authorList>
            <person name="Goeker M."/>
        </authorList>
    </citation>
    <scope>NUCLEOTIDE SEQUENCE [LARGE SCALE GENOMIC DNA]</scope>
    <source>
        <strain evidence="1 2">DSM 45601</strain>
    </source>
</reference>
<gene>
    <name evidence="1" type="ORF">CLV72_11830</name>
</gene>
<protein>
    <submittedName>
        <fullName evidence="1">Uncharacterized protein</fullName>
    </submittedName>
</protein>
<dbReference type="AlphaFoldDB" id="A0A2T0PP66"/>
<dbReference type="Proteomes" id="UP000237846">
    <property type="component" value="Unassembled WGS sequence"/>
</dbReference>
<comment type="caution">
    <text evidence="1">The sequence shown here is derived from an EMBL/GenBank/DDBJ whole genome shotgun (WGS) entry which is preliminary data.</text>
</comment>
<evidence type="ECO:0000313" key="1">
    <source>
        <dbReference type="EMBL" id="PRX90692.1"/>
    </source>
</evidence>
<proteinExistence type="predicted"/>
<dbReference type="EMBL" id="PVZC01000018">
    <property type="protein sequence ID" value="PRX90692.1"/>
    <property type="molecule type" value="Genomic_DNA"/>
</dbReference>
<sequence>MTRIDFPVGPLADAPVPWLCIPAGTDFWTITRSERLAALTELLDGVELGAGDRTALAEVAAMEDRLYLALGSLLARARGGAS</sequence>
<evidence type="ECO:0000313" key="2">
    <source>
        <dbReference type="Proteomes" id="UP000237846"/>
    </source>
</evidence>
<organism evidence="1 2">
    <name type="scientific">Allonocardiopsis opalescens</name>
    <dbReference type="NCBI Taxonomy" id="1144618"/>
    <lineage>
        <taxon>Bacteria</taxon>
        <taxon>Bacillati</taxon>
        <taxon>Actinomycetota</taxon>
        <taxon>Actinomycetes</taxon>
        <taxon>Streptosporangiales</taxon>
        <taxon>Allonocardiopsis</taxon>
    </lineage>
</organism>
<dbReference type="RefSeq" id="WP_106253846.1">
    <property type="nucleotide sequence ID" value="NZ_PVZC01000018.1"/>
</dbReference>
<name>A0A2T0PP66_9ACTN</name>
<accession>A0A2T0PP66</accession>